<gene>
    <name evidence="3" type="ORF">BO80DRAFT_450005</name>
</gene>
<evidence type="ECO:0000313" key="3">
    <source>
        <dbReference type="EMBL" id="RAK95694.1"/>
    </source>
</evidence>
<dbReference type="GeneID" id="37226645"/>
<protein>
    <submittedName>
        <fullName evidence="3">Uncharacterized protein</fullName>
    </submittedName>
</protein>
<accession>A0A395GJY5</accession>
<evidence type="ECO:0000256" key="2">
    <source>
        <dbReference type="SAM" id="Phobius"/>
    </source>
</evidence>
<proteinExistence type="predicted"/>
<dbReference type="Proteomes" id="UP000249402">
    <property type="component" value="Unassembled WGS sequence"/>
</dbReference>
<keyword evidence="2" id="KW-1133">Transmembrane helix</keyword>
<name>A0A395GJY5_9EURO</name>
<dbReference type="AlphaFoldDB" id="A0A395GJY5"/>
<feature type="compositionally biased region" description="Basic residues" evidence="1">
    <location>
        <begin position="79"/>
        <end position="93"/>
    </location>
</feature>
<dbReference type="VEuPathDB" id="FungiDB:BO80DRAFT_450005"/>
<evidence type="ECO:0000256" key="1">
    <source>
        <dbReference type="SAM" id="MobiDB-lite"/>
    </source>
</evidence>
<keyword evidence="4" id="KW-1185">Reference proteome</keyword>
<dbReference type="RefSeq" id="XP_025570022.1">
    <property type="nucleotide sequence ID" value="XM_025721780.1"/>
</dbReference>
<keyword evidence="2" id="KW-0812">Transmembrane</keyword>
<dbReference type="EMBL" id="KZ824487">
    <property type="protein sequence ID" value="RAK95694.1"/>
    <property type="molecule type" value="Genomic_DNA"/>
</dbReference>
<feature type="transmembrane region" description="Helical" evidence="2">
    <location>
        <begin position="20"/>
        <end position="47"/>
    </location>
</feature>
<organism evidence="3 4">
    <name type="scientific">Aspergillus ibericus CBS 121593</name>
    <dbReference type="NCBI Taxonomy" id="1448316"/>
    <lineage>
        <taxon>Eukaryota</taxon>
        <taxon>Fungi</taxon>
        <taxon>Dikarya</taxon>
        <taxon>Ascomycota</taxon>
        <taxon>Pezizomycotina</taxon>
        <taxon>Eurotiomycetes</taxon>
        <taxon>Eurotiomycetidae</taxon>
        <taxon>Eurotiales</taxon>
        <taxon>Aspergillaceae</taxon>
        <taxon>Aspergillus</taxon>
        <taxon>Aspergillus subgen. Circumdati</taxon>
    </lineage>
</organism>
<sequence>MQIGRNFTKVLFSMRVFQSLTYTFPTSFILTVGLGFVILAVIMCALFRNVPSSQPVAAPLDSDPWTAPSQPTGPNSPNSKRKLRKRRKLSVFN</sequence>
<keyword evidence="2" id="KW-0472">Membrane</keyword>
<feature type="region of interest" description="Disordered" evidence="1">
    <location>
        <begin position="55"/>
        <end position="93"/>
    </location>
</feature>
<evidence type="ECO:0000313" key="4">
    <source>
        <dbReference type="Proteomes" id="UP000249402"/>
    </source>
</evidence>
<reference evidence="3 4" key="1">
    <citation type="submission" date="2018-02" db="EMBL/GenBank/DDBJ databases">
        <title>The genomes of Aspergillus section Nigri reveals drivers in fungal speciation.</title>
        <authorList>
            <consortium name="DOE Joint Genome Institute"/>
            <person name="Vesth T.C."/>
            <person name="Nybo J."/>
            <person name="Theobald S."/>
            <person name="Brandl J."/>
            <person name="Frisvad J.C."/>
            <person name="Nielsen K.F."/>
            <person name="Lyhne E.K."/>
            <person name="Kogle M.E."/>
            <person name="Kuo A."/>
            <person name="Riley R."/>
            <person name="Clum A."/>
            <person name="Nolan M."/>
            <person name="Lipzen A."/>
            <person name="Salamov A."/>
            <person name="Henrissat B."/>
            <person name="Wiebenga A."/>
            <person name="De vries R.P."/>
            <person name="Grigoriev I.V."/>
            <person name="Mortensen U.H."/>
            <person name="Andersen M.R."/>
            <person name="Baker S.E."/>
        </authorList>
    </citation>
    <scope>NUCLEOTIDE SEQUENCE [LARGE SCALE GENOMIC DNA]</scope>
    <source>
        <strain evidence="3 4">CBS 121593</strain>
    </source>
</reference>
<feature type="compositionally biased region" description="Polar residues" evidence="1">
    <location>
        <begin position="67"/>
        <end position="78"/>
    </location>
</feature>